<sequence>MSAELVFAPMQLEDLDAVVASEKESAQFPWSRALFADSLHAGYSSWVLRREGVLIGHAVLLAIMDESHLLVITVRPRWQGQGFGARLLEHVVARARQAAASQMFLEVRASNRVAQALYGKRGFSEIGRRRGYYPDADGLREDAIVMRREL</sequence>
<dbReference type="PANTHER" id="PTHR43617">
    <property type="entry name" value="L-AMINO ACID N-ACETYLTRANSFERASE"/>
    <property type="match status" value="1"/>
</dbReference>
<dbReference type="NCBIfam" id="TIGR01575">
    <property type="entry name" value="rimI"/>
    <property type="match status" value="1"/>
</dbReference>
<dbReference type="InterPro" id="IPR050276">
    <property type="entry name" value="MshD_Acetyltransferase"/>
</dbReference>
<protein>
    <recommendedName>
        <fullName evidence="1 2">[Ribosomal protein bS18]-alanine N-acetyltransferase</fullName>
        <ecNumber evidence="1 2">2.3.1.266</ecNumber>
    </recommendedName>
</protein>
<proteinExistence type="inferred from homology"/>
<dbReference type="GO" id="GO:0008999">
    <property type="term" value="F:protein-N-terminal-alanine acetyltransferase activity"/>
    <property type="evidence" value="ECO:0007669"/>
    <property type="project" value="UniProtKB-EC"/>
</dbReference>
<feature type="active site" description="Proton acceptor" evidence="1">
    <location>
        <position position="106"/>
    </location>
</feature>
<feature type="domain" description="N-acetyltransferase" evidence="3">
    <location>
        <begin position="5"/>
        <end position="150"/>
    </location>
</feature>
<keyword evidence="1 2" id="KW-0963">Cytoplasm</keyword>
<dbReference type="InterPro" id="IPR000182">
    <property type="entry name" value="GNAT_dom"/>
</dbReference>
<feature type="binding site" evidence="1">
    <location>
        <position position="111"/>
    </location>
    <ligand>
        <name>acetyl-CoA</name>
        <dbReference type="ChEBI" id="CHEBI:57288"/>
    </ligand>
</feature>
<feature type="active site" description="Proton donor" evidence="1">
    <location>
        <position position="118"/>
    </location>
</feature>
<evidence type="ECO:0000256" key="2">
    <source>
        <dbReference type="RuleBase" id="RU363094"/>
    </source>
</evidence>
<dbReference type="PROSITE" id="PS51186">
    <property type="entry name" value="GNAT"/>
    <property type="match status" value="1"/>
</dbReference>
<dbReference type="EMBL" id="JBEWZI010000037">
    <property type="protein sequence ID" value="MET7016344.1"/>
    <property type="molecule type" value="Genomic_DNA"/>
</dbReference>
<dbReference type="PANTHER" id="PTHR43617:SF35">
    <property type="entry name" value="[RIBOSOMAL PROTEIN BS18]-ALANINE N-ACETYLTRANSFERASE"/>
    <property type="match status" value="1"/>
</dbReference>
<dbReference type="Gene3D" id="3.40.630.30">
    <property type="match status" value="1"/>
</dbReference>
<comment type="caution">
    <text evidence="4">The sequence shown here is derived from an EMBL/GenBank/DDBJ whole genome shotgun (WGS) entry which is preliminary data.</text>
</comment>
<gene>
    <name evidence="1 4" type="primary">rimI</name>
    <name evidence="4" type="ORF">ABXR19_19330</name>
</gene>
<evidence type="ECO:0000313" key="5">
    <source>
        <dbReference type="Proteomes" id="UP001549691"/>
    </source>
</evidence>
<keyword evidence="1 4" id="KW-0012">Acyltransferase</keyword>
<dbReference type="Proteomes" id="UP001549691">
    <property type="component" value="Unassembled WGS sequence"/>
</dbReference>
<name>A0ABV2TQY7_9RHOO</name>
<keyword evidence="4" id="KW-0689">Ribosomal protein</keyword>
<keyword evidence="1 4" id="KW-0808">Transferase</keyword>
<dbReference type="RefSeq" id="WP_354602802.1">
    <property type="nucleotide sequence ID" value="NZ_JBEWZI010000037.1"/>
</dbReference>
<dbReference type="EC" id="2.3.1.266" evidence="1 2"/>
<evidence type="ECO:0000259" key="3">
    <source>
        <dbReference type="PROSITE" id="PS51186"/>
    </source>
</evidence>
<organism evidence="4 5">
    <name type="scientific">Uliginosibacterium flavum</name>
    <dbReference type="NCBI Taxonomy" id="1396831"/>
    <lineage>
        <taxon>Bacteria</taxon>
        <taxon>Pseudomonadati</taxon>
        <taxon>Pseudomonadota</taxon>
        <taxon>Betaproteobacteria</taxon>
        <taxon>Rhodocyclales</taxon>
        <taxon>Zoogloeaceae</taxon>
        <taxon>Uliginosibacterium</taxon>
    </lineage>
</organism>
<dbReference type="Pfam" id="PF00583">
    <property type="entry name" value="Acetyltransf_1"/>
    <property type="match status" value="1"/>
</dbReference>
<comment type="catalytic activity">
    <reaction evidence="1 2">
        <text>N-terminal L-alanyl-[ribosomal protein bS18] + acetyl-CoA = N-terminal N(alpha)-acetyl-L-alanyl-[ribosomal protein bS18] + CoA + H(+)</text>
        <dbReference type="Rhea" id="RHEA:43756"/>
        <dbReference type="Rhea" id="RHEA-COMP:10676"/>
        <dbReference type="Rhea" id="RHEA-COMP:10677"/>
        <dbReference type="ChEBI" id="CHEBI:15378"/>
        <dbReference type="ChEBI" id="CHEBI:57287"/>
        <dbReference type="ChEBI" id="CHEBI:57288"/>
        <dbReference type="ChEBI" id="CHEBI:64718"/>
        <dbReference type="ChEBI" id="CHEBI:83683"/>
        <dbReference type="EC" id="2.3.1.266"/>
    </reaction>
</comment>
<comment type="function">
    <text evidence="1 2">Acetylates the N-terminal alanine of ribosomal protein bS18.</text>
</comment>
<comment type="caution">
    <text evidence="1">Lacks conserved residue(s) required for the propagation of feature annotation.</text>
</comment>
<dbReference type="GO" id="GO:0005840">
    <property type="term" value="C:ribosome"/>
    <property type="evidence" value="ECO:0007669"/>
    <property type="project" value="UniProtKB-KW"/>
</dbReference>
<dbReference type="InterPro" id="IPR043690">
    <property type="entry name" value="RimI"/>
</dbReference>
<evidence type="ECO:0000256" key="1">
    <source>
        <dbReference type="HAMAP-Rule" id="MF_02210"/>
    </source>
</evidence>
<dbReference type="InterPro" id="IPR016181">
    <property type="entry name" value="Acyl_CoA_acyltransferase"/>
</dbReference>
<keyword evidence="4" id="KW-0687">Ribonucleoprotein</keyword>
<reference evidence="4 5" key="1">
    <citation type="submission" date="2024-07" db="EMBL/GenBank/DDBJ databases">
        <title>Uliginosibacterium flavum JJ3220;KACC:17644.</title>
        <authorList>
            <person name="Kim M.K."/>
        </authorList>
    </citation>
    <scope>NUCLEOTIDE SEQUENCE [LARGE SCALE GENOMIC DNA]</scope>
    <source>
        <strain evidence="4 5">KACC:17644</strain>
    </source>
</reference>
<comment type="similarity">
    <text evidence="1 2">Belongs to the acetyltransferase family. RimI subfamily.</text>
</comment>
<comment type="subcellular location">
    <subcellularLocation>
        <location evidence="1 2">Cytoplasm</location>
    </subcellularLocation>
</comment>
<dbReference type="HAMAP" id="MF_02210">
    <property type="entry name" value="RimI"/>
    <property type="match status" value="1"/>
</dbReference>
<dbReference type="InterPro" id="IPR006464">
    <property type="entry name" value="AcTrfase_RimI/Ard1"/>
</dbReference>
<evidence type="ECO:0000313" key="4">
    <source>
        <dbReference type="EMBL" id="MET7016344.1"/>
    </source>
</evidence>
<accession>A0ABV2TQY7</accession>
<keyword evidence="5" id="KW-1185">Reference proteome</keyword>
<dbReference type="CDD" id="cd04301">
    <property type="entry name" value="NAT_SF"/>
    <property type="match status" value="1"/>
</dbReference>
<dbReference type="SUPFAM" id="SSF55729">
    <property type="entry name" value="Acyl-CoA N-acyltransferases (Nat)"/>
    <property type="match status" value="1"/>
</dbReference>